<evidence type="ECO:0000313" key="5">
    <source>
        <dbReference type="EMBL" id="TDH05581.1"/>
    </source>
</evidence>
<dbReference type="InterPro" id="IPR036048">
    <property type="entry name" value="Interleukin_8-like_sf"/>
</dbReference>
<dbReference type="GO" id="GO:0005615">
    <property type="term" value="C:extracellular space"/>
    <property type="evidence" value="ECO:0007669"/>
    <property type="project" value="UniProtKB-KW"/>
</dbReference>
<feature type="region of interest" description="Disordered" evidence="2">
    <location>
        <begin position="89"/>
        <end position="114"/>
    </location>
</feature>
<dbReference type="InterPro" id="IPR001811">
    <property type="entry name" value="Chemokine_IL8-like_dom"/>
</dbReference>
<evidence type="ECO:0000256" key="2">
    <source>
        <dbReference type="SAM" id="MobiDB-lite"/>
    </source>
</evidence>
<gene>
    <name evidence="5" type="ORF">EPR50_G00123820</name>
</gene>
<dbReference type="Pfam" id="PF00048">
    <property type="entry name" value="IL8"/>
    <property type="match status" value="1"/>
</dbReference>
<dbReference type="AlphaFoldDB" id="A0A484CP73"/>
<evidence type="ECO:0000256" key="3">
    <source>
        <dbReference type="SAM" id="SignalP"/>
    </source>
</evidence>
<dbReference type="EMBL" id="SCKG01000012">
    <property type="protein sequence ID" value="TDH05581.1"/>
    <property type="molecule type" value="Genomic_DNA"/>
</dbReference>
<dbReference type="SUPFAM" id="SSF54117">
    <property type="entry name" value="Interleukin 8-like chemokines"/>
    <property type="match status" value="1"/>
</dbReference>
<accession>A0A484CP73</accession>
<dbReference type="CDD" id="cd00272">
    <property type="entry name" value="Chemokine_CC"/>
    <property type="match status" value="1"/>
</dbReference>
<dbReference type="GO" id="GO:0008009">
    <property type="term" value="F:chemokine activity"/>
    <property type="evidence" value="ECO:0007669"/>
    <property type="project" value="InterPro"/>
</dbReference>
<keyword evidence="1" id="KW-0202">Cytokine</keyword>
<feature type="chain" id="PRO_5019726652" description="Chemokine interleukin-8-like domain-containing protein" evidence="3">
    <location>
        <begin position="21"/>
        <end position="114"/>
    </location>
</feature>
<dbReference type="Gene3D" id="2.40.50.40">
    <property type="match status" value="1"/>
</dbReference>
<keyword evidence="3" id="KW-0732">Signal</keyword>
<dbReference type="Proteomes" id="UP000295070">
    <property type="component" value="Chromosome 12"/>
</dbReference>
<dbReference type="PANTHER" id="PTHR12015:SF177">
    <property type="entry name" value="CHEMOKINE INTERLEUKIN-8-LIKE DOMAIN-CONTAINING PROTEIN"/>
    <property type="match status" value="1"/>
</dbReference>
<dbReference type="STRING" id="8167.A0A484CP73"/>
<feature type="compositionally biased region" description="Polar residues" evidence="2">
    <location>
        <begin position="104"/>
        <end position="114"/>
    </location>
</feature>
<sequence length="114" mass="12642">MRFSPVIVALLCFTSWMSMAHTTNGPVASCCPRWSKTRVRLELIVDYTNQSEGICPIRAVVFQTKSGKRICSDPDSVWAERAIQKVDKEKGKTTTQKTGLIKGSTSNITPALHQ</sequence>
<name>A0A484CP73_PERFV</name>
<feature type="compositionally biased region" description="Low complexity" evidence="2">
    <location>
        <begin position="93"/>
        <end position="103"/>
    </location>
</feature>
<dbReference type="GO" id="GO:0006955">
    <property type="term" value="P:immune response"/>
    <property type="evidence" value="ECO:0007669"/>
    <property type="project" value="InterPro"/>
</dbReference>
<evidence type="ECO:0000259" key="4">
    <source>
        <dbReference type="SMART" id="SM00199"/>
    </source>
</evidence>
<protein>
    <recommendedName>
        <fullName evidence="4">Chemokine interleukin-8-like domain-containing protein</fullName>
    </recommendedName>
</protein>
<dbReference type="InterPro" id="IPR039809">
    <property type="entry name" value="Chemokine_b/g/d"/>
</dbReference>
<feature type="domain" description="Chemokine interleukin-8-like" evidence="4">
    <location>
        <begin position="27"/>
        <end position="86"/>
    </location>
</feature>
<dbReference type="PANTHER" id="PTHR12015">
    <property type="entry name" value="SMALL INDUCIBLE CYTOKINE A"/>
    <property type="match status" value="1"/>
</dbReference>
<reference evidence="5 6" key="1">
    <citation type="submission" date="2019-01" db="EMBL/GenBank/DDBJ databases">
        <title>A chromosome-scale genome assembly of the yellow perch, Perca flavescens.</title>
        <authorList>
            <person name="Feron R."/>
            <person name="Morvezen R."/>
            <person name="Bestin A."/>
            <person name="Haffray P."/>
            <person name="Klopp C."/>
            <person name="Zahm M."/>
            <person name="Cabau C."/>
            <person name="Roques C."/>
            <person name="Donnadieu C."/>
            <person name="Bouchez O."/>
            <person name="Christie M."/>
            <person name="Larson W."/>
            <person name="Guiguen Y."/>
        </authorList>
    </citation>
    <scope>NUCLEOTIDE SEQUENCE [LARGE SCALE GENOMIC DNA]</scope>
    <source>
        <strain evidence="5">YP-PL-M2</strain>
        <tissue evidence="5">Blood</tissue>
    </source>
</reference>
<dbReference type="SMART" id="SM00199">
    <property type="entry name" value="SCY"/>
    <property type="match status" value="1"/>
</dbReference>
<proteinExistence type="predicted"/>
<organism evidence="5 6">
    <name type="scientific">Perca flavescens</name>
    <name type="common">American yellow perch</name>
    <name type="synonym">Morone flavescens</name>
    <dbReference type="NCBI Taxonomy" id="8167"/>
    <lineage>
        <taxon>Eukaryota</taxon>
        <taxon>Metazoa</taxon>
        <taxon>Chordata</taxon>
        <taxon>Craniata</taxon>
        <taxon>Vertebrata</taxon>
        <taxon>Euteleostomi</taxon>
        <taxon>Actinopterygii</taxon>
        <taxon>Neopterygii</taxon>
        <taxon>Teleostei</taxon>
        <taxon>Neoteleostei</taxon>
        <taxon>Acanthomorphata</taxon>
        <taxon>Eupercaria</taxon>
        <taxon>Perciformes</taxon>
        <taxon>Percoidei</taxon>
        <taxon>Percidae</taxon>
        <taxon>Percinae</taxon>
        <taxon>Perca</taxon>
    </lineage>
</organism>
<evidence type="ECO:0000313" key="6">
    <source>
        <dbReference type="Proteomes" id="UP000295070"/>
    </source>
</evidence>
<feature type="signal peptide" evidence="3">
    <location>
        <begin position="1"/>
        <end position="20"/>
    </location>
</feature>
<comment type="caution">
    <text evidence="5">The sequence shown here is derived from an EMBL/GenBank/DDBJ whole genome shotgun (WGS) entry which is preliminary data.</text>
</comment>
<keyword evidence="6" id="KW-1185">Reference proteome</keyword>
<evidence type="ECO:0000256" key="1">
    <source>
        <dbReference type="ARBA" id="ARBA00022514"/>
    </source>
</evidence>